<dbReference type="PANTHER" id="PTHR47584:SF17">
    <property type="entry name" value="MYB_SANT-LIKE DNA-BINDING DOMAIN PROTEIN"/>
    <property type="match status" value="1"/>
</dbReference>
<dbReference type="AlphaFoldDB" id="A0AAV0JRW6"/>
<gene>
    <name evidence="2" type="ORF">LITE_LOCUS15459</name>
</gene>
<dbReference type="Proteomes" id="UP001154282">
    <property type="component" value="Unassembled WGS sequence"/>
</dbReference>
<evidence type="ECO:0000313" key="2">
    <source>
        <dbReference type="EMBL" id="CAI0412232.1"/>
    </source>
</evidence>
<feature type="domain" description="Myb/SANT-like" evidence="1">
    <location>
        <begin position="200"/>
        <end position="292"/>
    </location>
</feature>
<protein>
    <recommendedName>
        <fullName evidence="1">Myb/SANT-like domain-containing protein</fullName>
    </recommendedName>
</protein>
<reference evidence="2" key="1">
    <citation type="submission" date="2022-08" db="EMBL/GenBank/DDBJ databases">
        <authorList>
            <person name="Gutierrez-Valencia J."/>
        </authorList>
    </citation>
    <scope>NUCLEOTIDE SEQUENCE</scope>
</reference>
<feature type="domain" description="Myb/SANT-like" evidence="1">
    <location>
        <begin position="12"/>
        <end position="106"/>
    </location>
</feature>
<dbReference type="EMBL" id="CAMGYJ010000005">
    <property type="protein sequence ID" value="CAI0412232.1"/>
    <property type="molecule type" value="Genomic_DNA"/>
</dbReference>
<accession>A0AAV0JRW6</accession>
<evidence type="ECO:0000313" key="3">
    <source>
        <dbReference type="Proteomes" id="UP001154282"/>
    </source>
</evidence>
<comment type="caution">
    <text evidence="2">The sequence shown here is derived from an EMBL/GenBank/DDBJ whole genome shotgun (WGS) entry which is preliminary data.</text>
</comment>
<organism evidence="2 3">
    <name type="scientific">Linum tenue</name>
    <dbReference type="NCBI Taxonomy" id="586396"/>
    <lineage>
        <taxon>Eukaryota</taxon>
        <taxon>Viridiplantae</taxon>
        <taxon>Streptophyta</taxon>
        <taxon>Embryophyta</taxon>
        <taxon>Tracheophyta</taxon>
        <taxon>Spermatophyta</taxon>
        <taxon>Magnoliopsida</taxon>
        <taxon>eudicotyledons</taxon>
        <taxon>Gunneridae</taxon>
        <taxon>Pentapetalae</taxon>
        <taxon>rosids</taxon>
        <taxon>fabids</taxon>
        <taxon>Malpighiales</taxon>
        <taxon>Linaceae</taxon>
        <taxon>Linum</taxon>
    </lineage>
</organism>
<dbReference type="Pfam" id="PF12776">
    <property type="entry name" value="Myb_DNA-bind_3"/>
    <property type="match status" value="2"/>
</dbReference>
<dbReference type="PANTHER" id="PTHR47584">
    <property type="match status" value="1"/>
</dbReference>
<sequence>MSSELMGKPKVHWTPEVHRVFVDACLDQTLKGNRPSTCFTKYGWEYILQALNRIDGLHIDKKQLTNHWDITKEHWKTWCKLVNTRMMKWNPETGSFGATDADWSYYLRVHPEAGIFRFKPLQHREKLEIVFDFMNLEDGRETLSLECPEDVKTNHLFEDASDSGFAFYYNDGRATAASEQSMSGSTSVRSRKPHFSWTSSEESHRTFIDLCLEQVSVGNKRGSHLSKEGWINLIDSFYTRTGVMLNKVQFKNHWDSVKKQWRIWSKLVATSYMKWDPVAQKFGATEREWNNYIHEYPEAAQFRLKVLQFADKLDLLFEGTTVVEDYNVEPLSQRRRLDHDDPTRKYGESSPLIMQQYDVGFVKTQTAESRPSYSIGDCIERLDGMKEIEQGSELYLFALDMFMKKEYREIFLELKNPSVRIAWLRRLVLRARSFHH</sequence>
<dbReference type="InterPro" id="IPR045026">
    <property type="entry name" value="LIMYB"/>
</dbReference>
<dbReference type="InterPro" id="IPR024752">
    <property type="entry name" value="Myb/SANT-like_dom"/>
</dbReference>
<evidence type="ECO:0000259" key="1">
    <source>
        <dbReference type="Pfam" id="PF12776"/>
    </source>
</evidence>
<keyword evidence="3" id="KW-1185">Reference proteome</keyword>
<proteinExistence type="predicted"/>
<name>A0AAV0JRW6_9ROSI</name>